<keyword evidence="8" id="KW-0460">Magnesium</keyword>
<sequence>MHPLRTIYIDMNSFFASVEQHEEPALRGKPVGITAMEGDVGCLVAASYEAKDFGVKTTMSIKDAKRLCPHIILRPSRHRLYVRYNQRIAVILDRFAELERVRSVDEFQIALGGTTSLLLPASDLVRTMKRAVKDEIGSNLRFSAGIGSNHLLAKIAGKLEKPDGLQWLSPDNMPDRLADIPLDDLPGIARGVLAKLNFAGVYDIPTLYRLDPKHARAIWGSIEGERYVRLMQGENIPLGQTTRGSYGNSKVLALENRTVKNAYMVSRWLVEKSVARLRRDEYTASQFSLFVSLQRPDGRWSRNIKTHHSQDTAHFLDLNRQLWRMMYDQKHPYLISSMGVHLGNILPLSKRPAEMLLPFEMAKQNKREQLAKTIDTLNRRFGDRTVTYGVNKAHYGFFDRG</sequence>
<accession>A0A1I6PZ28</accession>
<dbReference type="GO" id="GO:0005829">
    <property type="term" value="C:cytosol"/>
    <property type="evidence" value="ECO:0007669"/>
    <property type="project" value="TreeGrafter"/>
</dbReference>
<evidence type="ECO:0000256" key="10">
    <source>
        <dbReference type="ARBA" id="ARBA00025589"/>
    </source>
</evidence>
<keyword evidence="6" id="KW-0479">Metal-binding</keyword>
<keyword evidence="5" id="KW-0548">Nucleotidyltransferase</keyword>
<dbReference type="InterPro" id="IPR043128">
    <property type="entry name" value="Rev_trsase/Diguanyl_cyclase"/>
</dbReference>
<comment type="subunit">
    <text evidence="2">Monomer.</text>
</comment>
<evidence type="ECO:0000313" key="14">
    <source>
        <dbReference type="Proteomes" id="UP000199239"/>
    </source>
</evidence>
<reference evidence="14" key="1">
    <citation type="submission" date="2016-10" db="EMBL/GenBank/DDBJ databases">
        <authorList>
            <person name="Varghese N."/>
            <person name="Submissions S."/>
        </authorList>
    </citation>
    <scope>NUCLEOTIDE SEQUENCE [LARGE SCALE GENOMIC DNA]</scope>
    <source>
        <strain evidence="14">DSM 23422</strain>
    </source>
</reference>
<protein>
    <recommendedName>
        <fullName evidence="3">DNA-directed DNA polymerase</fullName>
        <ecNumber evidence="3">2.7.7.7</ecNumber>
    </recommendedName>
</protein>
<dbReference type="InterPro" id="IPR017961">
    <property type="entry name" value="DNA_pol_Y-fam_little_finger"/>
</dbReference>
<evidence type="ECO:0000256" key="3">
    <source>
        <dbReference type="ARBA" id="ARBA00012417"/>
    </source>
</evidence>
<evidence type="ECO:0000256" key="2">
    <source>
        <dbReference type="ARBA" id="ARBA00011245"/>
    </source>
</evidence>
<evidence type="ECO:0000256" key="4">
    <source>
        <dbReference type="ARBA" id="ARBA00022679"/>
    </source>
</evidence>
<dbReference type="GO" id="GO:0042276">
    <property type="term" value="P:error-prone translesion synthesis"/>
    <property type="evidence" value="ECO:0007669"/>
    <property type="project" value="TreeGrafter"/>
</dbReference>
<dbReference type="PANTHER" id="PTHR11076:SF34">
    <property type="entry name" value="PROTEIN UMUC"/>
    <property type="match status" value="1"/>
</dbReference>
<dbReference type="Pfam" id="PF00817">
    <property type="entry name" value="IMS"/>
    <property type="match status" value="1"/>
</dbReference>
<dbReference type="GO" id="GO:0009432">
    <property type="term" value="P:SOS response"/>
    <property type="evidence" value="ECO:0007669"/>
    <property type="project" value="TreeGrafter"/>
</dbReference>
<dbReference type="CDD" id="cd00424">
    <property type="entry name" value="PolY"/>
    <property type="match status" value="1"/>
</dbReference>
<dbReference type="EMBL" id="FPAJ01000001">
    <property type="protein sequence ID" value="SFS45489.1"/>
    <property type="molecule type" value="Genomic_DNA"/>
</dbReference>
<dbReference type="EC" id="2.7.7.7" evidence="3"/>
<organism evidence="13 14">
    <name type="scientific">Sulfitobacter marinus</name>
    <dbReference type="NCBI Taxonomy" id="394264"/>
    <lineage>
        <taxon>Bacteria</taxon>
        <taxon>Pseudomonadati</taxon>
        <taxon>Pseudomonadota</taxon>
        <taxon>Alphaproteobacteria</taxon>
        <taxon>Rhodobacterales</taxon>
        <taxon>Roseobacteraceae</taxon>
        <taxon>Sulfitobacter</taxon>
    </lineage>
</organism>
<evidence type="ECO:0000313" key="13">
    <source>
        <dbReference type="EMBL" id="SFS45489.1"/>
    </source>
</evidence>
<dbReference type="AlphaFoldDB" id="A0A1I6PZ28"/>
<keyword evidence="7" id="KW-0227">DNA damage</keyword>
<evidence type="ECO:0000256" key="6">
    <source>
        <dbReference type="ARBA" id="ARBA00022723"/>
    </source>
</evidence>
<dbReference type="PROSITE" id="PS50173">
    <property type="entry name" value="UMUC"/>
    <property type="match status" value="1"/>
</dbReference>
<evidence type="ECO:0000256" key="7">
    <source>
        <dbReference type="ARBA" id="ARBA00022763"/>
    </source>
</evidence>
<keyword evidence="14" id="KW-1185">Reference proteome</keyword>
<dbReference type="Pfam" id="PF11799">
    <property type="entry name" value="IMS_C"/>
    <property type="match status" value="1"/>
</dbReference>
<dbReference type="GO" id="GO:0006281">
    <property type="term" value="P:DNA repair"/>
    <property type="evidence" value="ECO:0007669"/>
    <property type="project" value="UniProtKB-KW"/>
</dbReference>
<dbReference type="GO" id="GO:0046872">
    <property type="term" value="F:metal ion binding"/>
    <property type="evidence" value="ECO:0007669"/>
    <property type="project" value="UniProtKB-KW"/>
</dbReference>
<dbReference type="GO" id="GO:0003887">
    <property type="term" value="F:DNA-directed DNA polymerase activity"/>
    <property type="evidence" value="ECO:0007669"/>
    <property type="project" value="TreeGrafter"/>
</dbReference>
<comment type="similarity">
    <text evidence="1">Belongs to the DNA polymerase type-Y family.</text>
</comment>
<evidence type="ECO:0000256" key="1">
    <source>
        <dbReference type="ARBA" id="ARBA00010945"/>
    </source>
</evidence>
<dbReference type="InterPro" id="IPR043502">
    <property type="entry name" value="DNA/RNA_pol_sf"/>
</dbReference>
<dbReference type="PANTHER" id="PTHR11076">
    <property type="entry name" value="DNA REPAIR POLYMERASE UMUC / TRANSFERASE FAMILY MEMBER"/>
    <property type="match status" value="1"/>
</dbReference>
<dbReference type="InterPro" id="IPR050116">
    <property type="entry name" value="DNA_polymerase-Y"/>
</dbReference>
<dbReference type="OrthoDB" id="9808813at2"/>
<feature type="domain" description="UmuC" evidence="12">
    <location>
        <begin position="6"/>
        <end position="189"/>
    </location>
</feature>
<dbReference type="Gene3D" id="3.30.70.270">
    <property type="match status" value="1"/>
</dbReference>
<dbReference type="InterPro" id="IPR001126">
    <property type="entry name" value="UmuC"/>
</dbReference>
<evidence type="ECO:0000259" key="12">
    <source>
        <dbReference type="PROSITE" id="PS50173"/>
    </source>
</evidence>
<dbReference type="SUPFAM" id="SSF56672">
    <property type="entry name" value="DNA/RNA polymerases"/>
    <property type="match status" value="1"/>
</dbReference>
<dbReference type="GO" id="GO:0003684">
    <property type="term" value="F:damaged DNA binding"/>
    <property type="evidence" value="ECO:0007669"/>
    <property type="project" value="InterPro"/>
</dbReference>
<dbReference type="STRING" id="394264.SAMN04488040_0415"/>
<comment type="catalytic activity">
    <reaction evidence="11">
        <text>DNA(n) + a 2'-deoxyribonucleoside 5'-triphosphate = DNA(n+1) + diphosphate</text>
        <dbReference type="Rhea" id="RHEA:22508"/>
        <dbReference type="Rhea" id="RHEA-COMP:17339"/>
        <dbReference type="Rhea" id="RHEA-COMP:17340"/>
        <dbReference type="ChEBI" id="CHEBI:33019"/>
        <dbReference type="ChEBI" id="CHEBI:61560"/>
        <dbReference type="ChEBI" id="CHEBI:173112"/>
        <dbReference type="EC" id="2.7.7.7"/>
    </reaction>
</comment>
<evidence type="ECO:0000256" key="9">
    <source>
        <dbReference type="ARBA" id="ARBA00023204"/>
    </source>
</evidence>
<evidence type="ECO:0000256" key="8">
    <source>
        <dbReference type="ARBA" id="ARBA00022842"/>
    </source>
</evidence>
<gene>
    <name evidence="13" type="ORF">SAMN04488040_0415</name>
</gene>
<proteinExistence type="inferred from homology"/>
<dbReference type="Gene3D" id="3.40.1170.60">
    <property type="match status" value="1"/>
</dbReference>
<dbReference type="FunFam" id="3.40.1170.60:FF:000003">
    <property type="entry name" value="DNA polymerase eta"/>
    <property type="match status" value="1"/>
</dbReference>
<comment type="function">
    <text evidence="10">Poorly processive, error-prone DNA polymerase involved in untargeted mutagenesis. Copies undamaged DNA at stalled replication forks, which arise in vivo from mismatched or misaligned primer ends. These misaligned primers can be extended by PolIV. Exhibits no 3'-5' exonuclease (proofreading) activity. May be involved in translesional synthesis, in conjunction with the beta clamp from PolIII.</text>
</comment>
<evidence type="ECO:0000256" key="11">
    <source>
        <dbReference type="ARBA" id="ARBA00049244"/>
    </source>
</evidence>
<dbReference type="Proteomes" id="UP000199239">
    <property type="component" value="Unassembled WGS sequence"/>
</dbReference>
<keyword evidence="4" id="KW-0808">Transferase</keyword>
<evidence type="ECO:0000256" key="5">
    <source>
        <dbReference type="ARBA" id="ARBA00022695"/>
    </source>
</evidence>
<keyword evidence="9" id="KW-0234">DNA repair</keyword>
<name>A0A1I6PZ28_9RHOB</name>